<dbReference type="EMBL" id="BOMG01000078">
    <property type="protein sequence ID" value="GID57919.1"/>
    <property type="molecule type" value="Genomic_DNA"/>
</dbReference>
<comment type="caution">
    <text evidence="2">The sequence shown here is derived from an EMBL/GenBank/DDBJ whole genome shotgun (WGS) entry which is preliminary data.</text>
</comment>
<gene>
    <name evidence="2" type="ORF">Aco03nite_063230</name>
</gene>
<evidence type="ECO:0000313" key="3">
    <source>
        <dbReference type="Proteomes" id="UP000612282"/>
    </source>
</evidence>
<feature type="domain" description="HTH cro/C1-type" evidence="1">
    <location>
        <begin position="30"/>
        <end position="81"/>
    </location>
</feature>
<name>A0ABQ3XHF9_9ACTN</name>
<dbReference type="InterPro" id="IPR010982">
    <property type="entry name" value="Lambda_DNA-bd_dom_sf"/>
</dbReference>
<dbReference type="PROSITE" id="PS50943">
    <property type="entry name" value="HTH_CROC1"/>
    <property type="match status" value="1"/>
</dbReference>
<dbReference type="InterPro" id="IPR001387">
    <property type="entry name" value="Cro/C1-type_HTH"/>
</dbReference>
<proteinExistence type="predicted"/>
<dbReference type="SMART" id="SM00530">
    <property type="entry name" value="HTH_XRE"/>
    <property type="match status" value="1"/>
</dbReference>
<evidence type="ECO:0000259" key="1">
    <source>
        <dbReference type="PROSITE" id="PS50943"/>
    </source>
</evidence>
<dbReference type="PANTHER" id="PTHR35010:SF2">
    <property type="entry name" value="BLL4672 PROTEIN"/>
    <property type="match status" value="1"/>
</dbReference>
<keyword evidence="3" id="KW-1185">Reference proteome</keyword>
<dbReference type="Gene3D" id="3.30.450.180">
    <property type="match status" value="1"/>
</dbReference>
<dbReference type="SUPFAM" id="SSF47413">
    <property type="entry name" value="lambda repressor-like DNA-binding domains"/>
    <property type="match status" value="1"/>
</dbReference>
<dbReference type="Gene3D" id="1.10.260.40">
    <property type="entry name" value="lambda repressor-like DNA-binding domains"/>
    <property type="match status" value="1"/>
</dbReference>
<dbReference type="InterPro" id="IPR041413">
    <property type="entry name" value="MLTR_LBD"/>
</dbReference>
<evidence type="ECO:0000313" key="2">
    <source>
        <dbReference type="EMBL" id="GID57919.1"/>
    </source>
</evidence>
<sequence>MSDNELGLFLRTRRAAITPAEVGLPVAPRRRAKGLLRSEVAALARVSVEYVTRLEQGRDRRPSPQILAGLADALRLSASERAHLLRLTKVSDPGFHCLGVRRPARTVRPTVRALIDRMEPSPVVLLNRLGDVLAFTGAYERLMAPIGLLEPARPNLPRFVLTDDRARKAYPDWERIADEEVAALKQGPFRADPHIAALADELTLTAGEAFTRRVDTVPGMAGANGVIRLAHPTVGDLNLAYEVLDLPADDDQRLIVHLPADPATETALERLRPQQIHLLAG</sequence>
<reference evidence="2 3" key="1">
    <citation type="submission" date="2021-01" db="EMBL/GenBank/DDBJ databases">
        <title>Whole genome shotgun sequence of Actinoplanes couchii NBRC 106145.</title>
        <authorList>
            <person name="Komaki H."/>
            <person name="Tamura T."/>
        </authorList>
    </citation>
    <scope>NUCLEOTIDE SEQUENCE [LARGE SCALE GENOMIC DNA]</scope>
    <source>
        <strain evidence="2 3">NBRC 106145</strain>
    </source>
</reference>
<dbReference type="Pfam" id="PF17765">
    <property type="entry name" value="MLTR_LBD"/>
    <property type="match status" value="1"/>
</dbReference>
<dbReference type="PANTHER" id="PTHR35010">
    <property type="entry name" value="BLL4672 PROTEIN-RELATED"/>
    <property type="match status" value="1"/>
</dbReference>
<accession>A0ABQ3XHF9</accession>
<dbReference type="Proteomes" id="UP000612282">
    <property type="component" value="Unassembled WGS sequence"/>
</dbReference>
<dbReference type="RefSeq" id="WP_203801314.1">
    <property type="nucleotide sequence ID" value="NZ_BAAAQE010000111.1"/>
</dbReference>
<organism evidence="2 3">
    <name type="scientific">Actinoplanes couchii</name>
    <dbReference type="NCBI Taxonomy" id="403638"/>
    <lineage>
        <taxon>Bacteria</taxon>
        <taxon>Bacillati</taxon>
        <taxon>Actinomycetota</taxon>
        <taxon>Actinomycetes</taxon>
        <taxon>Micromonosporales</taxon>
        <taxon>Micromonosporaceae</taxon>
        <taxon>Actinoplanes</taxon>
    </lineage>
</organism>
<dbReference type="Pfam" id="PF13560">
    <property type="entry name" value="HTH_31"/>
    <property type="match status" value="1"/>
</dbReference>
<protein>
    <submittedName>
        <fullName evidence="2">Transcriptional regulator</fullName>
    </submittedName>
</protein>
<dbReference type="CDD" id="cd00093">
    <property type="entry name" value="HTH_XRE"/>
    <property type="match status" value="1"/>
</dbReference>